<protein>
    <submittedName>
        <fullName evidence="1">Uncharacterized protein</fullName>
    </submittedName>
</protein>
<name>A0ABQ5JDK2_9ASTR</name>
<evidence type="ECO:0000313" key="2">
    <source>
        <dbReference type="Proteomes" id="UP001151760"/>
    </source>
</evidence>
<accession>A0ABQ5JDK2</accession>
<reference evidence="1" key="2">
    <citation type="submission" date="2022-01" db="EMBL/GenBank/DDBJ databases">
        <authorList>
            <person name="Yamashiro T."/>
            <person name="Shiraishi A."/>
            <person name="Satake H."/>
            <person name="Nakayama K."/>
        </authorList>
    </citation>
    <scope>NUCLEOTIDE SEQUENCE</scope>
</reference>
<evidence type="ECO:0000313" key="1">
    <source>
        <dbReference type="EMBL" id="GJU10647.1"/>
    </source>
</evidence>
<keyword evidence="2" id="KW-1185">Reference proteome</keyword>
<dbReference type="Proteomes" id="UP001151760">
    <property type="component" value="Unassembled WGS sequence"/>
</dbReference>
<dbReference type="EMBL" id="BQNB010021846">
    <property type="protein sequence ID" value="GJU10647.1"/>
    <property type="molecule type" value="Genomic_DNA"/>
</dbReference>
<sequence length="120" mass="13521">MTLLEKKAVEIGVLEGVSMMAFWCQNTFFGLGCPHRQTSYRCLQGRESEYDWHSSVPERRYGTSALSKFSPDTELILYPLHGKLTSGDKSLDLSAFKLSCLFFSLLSSESSSCWRSYGAQ</sequence>
<comment type="caution">
    <text evidence="1">The sequence shown here is derived from an EMBL/GenBank/DDBJ whole genome shotgun (WGS) entry which is preliminary data.</text>
</comment>
<dbReference type="PROSITE" id="PS51257">
    <property type="entry name" value="PROKAR_LIPOPROTEIN"/>
    <property type="match status" value="1"/>
</dbReference>
<reference evidence="1" key="1">
    <citation type="journal article" date="2022" name="Int. J. Mol. Sci.">
        <title>Draft Genome of Tanacetum Coccineum: Genomic Comparison of Closely Related Tanacetum-Family Plants.</title>
        <authorList>
            <person name="Yamashiro T."/>
            <person name="Shiraishi A."/>
            <person name="Nakayama K."/>
            <person name="Satake H."/>
        </authorList>
    </citation>
    <scope>NUCLEOTIDE SEQUENCE</scope>
</reference>
<gene>
    <name evidence="1" type="ORF">Tco_1133043</name>
</gene>
<proteinExistence type="predicted"/>
<organism evidence="1 2">
    <name type="scientific">Tanacetum coccineum</name>
    <dbReference type="NCBI Taxonomy" id="301880"/>
    <lineage>
        <taxon>Eukaryota</taxon>
        <taxon>Viridiplantae</taxon>
        <taxon>Streptophyta</taxon>
        <taxon>Embryophyta</taxon>
        <taxon>Tracheophyta</taxon>
        <taxon>Spermatophyta</taxon>
        <taxon>Magnoliopsida</taxon>
        <taxon>eudicotyledons</taxon>
        <taxon>Gunneridae</taxon>
        <taxon>Pentapetalae</taxon>
        <taxon>asterids</taxon>
        <taxon>campanulids</taxon>
        <taxon>Asterales</taxon>
        <taxon>Asteraceae</taxon>
        <taxon>Asteroideae</taxon>
        <taxon>Anthemideae</taxon>
        <taxon>Anthemidinae</taxon>
        <taxon>Tanacetum</taxon>
    </lineage>
</organism>